<dbReference type="PANTHER" id="PTHR40111">
    <property type="entry name" value="CEPHALOSPORIN-C DEACETYLASE"/>
    <property type="match status" value="1"/>
</dbReference>
<sequence length="297" mass="34116">MEVKAYWEKEREVSNQLPLNLTMTQKEFPSQLATVYEISYESLYEERIYGWFIEPKNQTNYPLVIEYIGYMNHLVSPLQFMEWLSVGCGVLVTDSRGQGGKTLDSHPYNSYEGNSLMAKGFLERDDFYLRRLYWDALRLIDVAQELSLVDKKRVFIHGTSQGGGVGLFANSWTTHDIRYSFFDVPSHSDLKSRIAAGTGSYKEIHEYLLANKDQVEQVHEVMSYFDVKDMVDQISNPVLASVGESDPICPKEDFYKAYDKLTGFKELDCYKEPGHGGGGLKHTEKLLRYVLKEMDGD</sequence>
<dbReference type="EMBL" id="JAFLVX010000031">
    <property type="protein sequence ID" value="MBO0477627.1"/>
    <property type="molecule type" value="Genomic_DNA"/>
</dbReference>
<protein>
    <submittedName>
        <fullName evidence="2">Acetylxylan esterase</fullName>
    </submittedName>
</protein>
<dbReference type="SUPFAM" id="SSF53474">
    <property type="entry name" value="alpha/beta-Hydrolases"/>
    <property type="match status" value="1"/>
</dbReference>
<accession>A0ABS3HV55</accession>
<dbReference type="Pfam" id="PF05448">
    <property type="entry name" value="AXE1"/>
    <property type="match status" value="1"/>
</dbReference>
<feature type="domain" description="Acetyl xylan esterase" evidence="1">
    <location>
        <begin position="4"/>
        <end position="290"/>
    </location>
</feature>
<dbReference type="InterPro" id="IPR029058">
    <property type="entry name" value="AB_hydrolase_fold"/>
</dbReference>
<name>A0ABS3HV55_9ENTE</name>
<reference evidence="2 3" key="1">
    <citation type="submission" date="2021-03" db="EMBL/GenBank/DDBJ databases">
        <title>Enterococcal diversity collection.</title>
        <authorList>
            <person name="Gilmore M.S."/>
            <person name="Schwartzman J."/>
            <person name="Van Tyne D."/>
            <person name="Martin M."/>
            <person name="Earl A.M."/>
            <person name="Manson A.L."/>
            <person name="Straub T."/>
            <person name="Salamzade R."/>
            <person name="Saavedra J."/>
            <person name="Lebreton F."/>
            <person name="Prichula J."/>
            <person name="Schaufler K."/>
            <person name="Gaca A."/>
            <person name="Sgardioli B."/>
            <person name="Wagenaar J."/>
            <person name="Strong T."/>
        </authorList>
    </citation>
    <scope>NUCLEOTIDE SEQUENCE [LARGE SCALE GENOMIC DNA]</scope>
    <source>
        <strain evidence="2 3">DIV0080</strain>
    </source>
</reference>
<keyword evidence="3" id="KW-1185">Reference proteome</keyword>
<evidence type="ECO:0000259" key="1">
    <source>
        <dbReference type="Pfam" id="PF05448"/>
    </source>
</evidence>
<dbReference type="Gene3D" id="3.40.50.1820">
    <property type="entry name" value="alpha/beta hydrolase"/>
    <property type="match status" value="1"/>
</dbReference>
<evidence type="ECO:0000313" key="2">
    <source>
        <dbReference type="EMBL" id="MBO0477627.1"/>
    </source>
</evidence>
<dbReference type="InterPro" id="IPR008391">
    <property type="entry name" value="AXE1_dom"/>
</dbReference>
<dbReference type="PANTHER" id="PTHR40111:SF1">
    <property type="entry name" value="CEPHALOSPORIN-C DEACETYLASE"/>
    <property type="match status" value="1"/>
</dbReference>
<dbReference type="Proteomes" id="UP000664857">
    <property type="component" value="Unassembled WGS sequence"/>
</dbReference>
<gene>
    <name evidence="2" type="ORF">DOK76_11125</name>
</gene>
<dbReference type="InterPro" id="IPR039069">
    <property type="entry name" value="CE7"/>
</dbReference>
<proteinExistence type="predicted"/>
<dbReference type="RefSeq" id="WP_206967776.1">
    <property type="nucleotide sequence ID" value="NZ_JAFLVX010000031.1"/>
</dbReference>
<evidence type="ECO:0000313" key="3">
    <source>
        <dbReference type="Proteomes" id="UP000664857"/>
    </source>
</evidence>
<organism evidence="2 3">
    <name type="scientific">Candidatus Vagococcus giribetii</name>
    <dbReference type="NCBI Taxonomy" id="2230876"/>
    <lineage>
        <taxon>Bacteria</taxon>
        <taxon>Bacillati</taxon>
        <taxon>Bacillota</taxon>
        <taxon>Bacilli</taxon>
        <taxon>Lactobacillales</taxon>
        <taxon>Enterococcaceae</taxon>
        <taxon>Vagococcus</taxon>
    </lineage>
</organism>
<comment type="caution">
    <text evidence="2">The sequence shown here is derived from an EMBL/GenBank/DDBJ whole genome shotgun (WGS) entry which is preliminary data.</text>
</comment>